<organism evidence="3 4">
    <name type="scientific">Promicromonospora vindobonensis</name>
    <dbReference type="NCBI Taxonomy" id="195748"/>
    <lineage>
        <taxon>Bacteria</taxon>
        <taxon>Bacillati</taxon>
        <taxon>Actinomycetota</taxon>
        <taxon>Actinomycetes</taxon>
        <taxon>Micrococcales</taxon>
        <taxon>Promicromonosporaceae</taxon>
        <taxon>Promicromonospora</taxon>
    </lineage>
</organism>
<proteinExistence type="predicted"/>
<keyword evidence="2" id="KW-1133">Transmembrane helix</keyword>
<evidence type="ECO:0000313" key="3">
    <source>
        <dbReference type="EMBL" id="MFD2792227.1"/>
    </source>
</evidence>
<feature type="transmembrane region" description="Helical" evidence="2">
    <location>
        <begin position="285"/>
        <end position="307"/>
    </location>
</feature>
<dbReference type="EMBL" id="JBHUOG010000001">
    <property type="protein sequence ID" value="MFD2792227.1"/>
    <property type="molecule type" value="Genomic_DNA"/>
</dbReference>
<evidence type="ECO:0008006" key="5">
    <source>
        <dbReference type="Google" id="ProtNLM"/>
    </source>
</evidence>
<gene>
    <name evidence="3" type="ORF">ACFS27_01560</name>
</gene>
<sequence>MSESRADSGVGPPDAAARLAALERENADLRRRLSEPAPPPPGQAPDVRARSRGRSAAAVVLIVVGALLAPVGVVAAWAERTLTDTDRYVATVGPLSDDPIVQSALSGRMTQAVMEQIDLGSLLDSVAGGLDRQDVAPRAAAALPMLEAPLTSGVESFVRKAADRVVTSDEFASAWHQANRVAHQQLVAVMQGSGGDVVEISQDGQLTVQLSGMIDLLKERLVDGGFELAANLPTINATFTVMQTTQLVEIRNRYAQVVALGTWLPWIVLLLLGAGVLVAVRHLRALVVAGIVLAAGMLVLALGLAIARGLYLDALTGVVLRLDAAEVVFDQLVTFLRATLRTVGVLGLVVALAAYLGGSSPSARGLRAGIGRGFGNARAWAEGRGVSSGPAGVWLARYRGVARAAVVALAVLVLLLAANPTPGLVVGTAVCAALLIALIELLARPQVQALAHPSAQPLSTTRDDPS</sequence>
<dbReference type="Proteomes" id="UP001597479">
    <property type="component" value="Unassembled WGS sequence"/>
</dbReference>
<feature type="transmembrane region" description="Helical" evidence="2">
    <location>
        <begin position="338"/>
        <end position="357"/>
    </location>
</feature>
<dbReference type="RefSeq" id="WP_377179656.1">
    <property type="nucleotide sequence ID" value="NZ_JBHUOG010000001.1"/>
</dbReference>
<feature type="region of interest" description="Disordered" evidence="1">
    <location>
        <begin position="27"/>
        <end position="50"/>
    </location>
</feature>
<name>A0ABW5VKT3_9MICO</name>
<accession>A0ABW5VKT3</accession>
<feature type="transmembrane region" description="Helical" evidence="2">
    <location>
        <begin position="400"/>
        <end position="418"/>
    </location>
</feature>
<keyword evidence="2" id="KW-0812">Transmembrane</keyword>
<keyword evidence="4" id="KW-1185">Reference proteome</keyword>
<comment type="caution">
    <text evidence="3">The sequence shown here is derived from an EMBL/GenBank/DDBJ whole genome shotgun (WGS) entry which is preliminary data.</text>
</comment>
<feature type="transmembrane region" description="Helical" evidence="2">
    <location>
        <begin position="254"/>
        <end position="278"/>
    </location>
</feature>
<protein>
    <recommendedName>
        <fullName evidence="5">Integral membrane protein</fullName>
    </recommendedName>
</protein>
<evidence type="ECO:0000256" key="1">
    <source>
        <dbReference type="SAM" id="MobiDB-lite"/>
    </source>
</evidence>
<evidence type="ECO:0000313" key="4">
    <source>
        <dbReference type="Proteomes" id="UP001597479"/>
    </source>
</evidence>
<feature type="transmembrane region" description="Helical" evidence="2">
    <location>
        <begin position="56"/>
        <end position="78"/>
    </location>
</feature>
<evidence type="ECO:0000256" key="2">
    <source>
        <dbReference type="SAM" id="Phobius"/>
    </source>
</evidence>
<reference evidence="4" key="1">
    <citation type="journal article" date="2019" name="Int. J. Syst. Evol. Microbiol.">
        <title>The Global Catalogue of Microorganisms (GCM) 10K type strain sequencing project: providing services to taxonomists for standard genome sequencing and annotation.</title>
        <authorList>
            <consortium name="The Broad Institute Genomics Platform"/>
            <consortium name="The Broad Institute Genome Sequencing Center for Infectious Disease"/>
            <person name="Wu L."/>
            <person name="Ma J."/>
        </authorList>
    </citation>
    <scope>NUCLEOTIDE SEQUENCE [LARGE SCALE GENOMIC DNA]</scope>
    <source>
        <strain evidence="4">CCM 7044</strain>
    </source>
</reference>
<feature type="transmembrane region" description="Helical" evidence="2">
    <location>
        <begin position="424"/>
        <end position="443"/>
    </location>
</feature>
<keyword evidence="2" id="KW-0472">Membrane</keyword>